<dbReference type="PDB" id="8XYC">
    <property type="method" value="EM"/>
    <property type="resolution" value="2.51 A"/>
    <property type="chains" value="A=1-880"/>
</dbReference>
<reference evidence="1" key="1">
    <citation type="journal article" date="2024" name="Nat. Commun.">
        <title>Cas12e orthologs evolve variable structural elements to facilitate dsDNA cleavage.</title>
        <authorList>
            <person name="Li D."/>
            <person name="Zhang S."/>
            <person name="Lin S."/>
            <person name="Xing W."/>
            <person name="Yang Y."/>
            <person name="Zhu F."/>
            <person name="Su D."/>
            <person name="Chen C."/>
            <person name="Liu J.G."/>
        </authorList>
    </citation>
    <scope>STRUCTURE BY ELECTRON MICROSCOPY (2.51 ANGSTROMS)</scope>
</reference>
<evidence type="ECO:0000313" key="1">
    <source>
        <dbReference type="PDB" id="8XYC"/>
    </source>
</evidence>
<keyword evidence="1" id="KW-0002">3D-structure</keyword>
<name>A0ABF7PQ70_9BACT</name>
<accession>A0ABF7PQ70</accession>
<dbReference type="AlphaFoldDB" id="A0ABF7PQ70"/>
<dbReference type="EMDB" id="EMD-38768"/>
<dbReference type="NCBIfam" id="NF045604">
    <property type="entry name" value="cas_Cas12e_CasX"/>
    <property type="match status" value="1"/>
</dbReference>
<proteinExistence type="evidence at protein level"/>
<organism evidence="1">
    <name type="scientific">Verrucomicrobiota</name>
    <dbReference type="NCBI Taxonomy" id="74201"/>
    <lineage>
        <taxon>Bacteria</taxon>
        <taxon>Pseudomonadati</taxon>
    </lineage>
</organism>
<protein>
    <submittedName>
        <fullName evidence="1">dVemCas12e</fullName>
    </submittedName>
</protein>
<sequence length="880" mass="100777">MKTKNRSNSIHASLRQLLALGLSKSSSAEPQRITRTVKFKINTDIRPDLIPVLNRHFDFFEKFRRKVLAELEALWNKDQKSFQAMVQCSAKKPYQKKTSCYAWLDTHFITEAKESLDLPRKPATSLLYNLSGGLKSFLTRRETVAEDIQKRFNDNLREWNGDLSQLASDLKAPLPPAPPNLDFENLIEKAIEKYNDWVGRTRAWCNLILVQQKKVERRDACLPRYLKGYPGFFGSQRYATTAGLAENLKKLEQVAREQSKKMPTRFAKLTPEIWTAIQERFSPPEVCEAGEKRRPRTAHQTVCLRFAALRAAHPEWTPVQLAEEILAGIFRGAEKLKKHLAANGFTDRPAVIKLANLYNVAAAFSLDPIRAAGDYILFYEEETPKRNAFGDVRGGLHQPSDESAAIEIMGFGLQKESGKPLYNGLLVCKKSEKEHDDSWAFLYCHTEGQTFELANEKAKLRGKLLTDWTGFASRGGSRKKAEASAKQLARGRVWISEKTPPTVLPLAFGSRQGREYLWHFDRDLREKNEWVLGNGRLLRIMPPGQPNAADFYLAITLERQVPPLADIKAERFIGIARGEAIPAAYAVIDELGKLLASGKIAESYRKQQREFNDAKRELQRTQGGYTRWLRSKERNRARALSGEVTRAVLALAAEHRAPVVLANLNSSLAMRGGKKTMMSLMQYQPVQRALEQKFLEAGLWEAPKRKQKFPKKDNGFIKLIDAWWTSRTCSQCGNTHSSEFYEKLGETLTHAPDEKWCVTVCERPFVLPDTYQYRFRGEDKVGNTNERLQSLLKGKQIKELTGKQREHLIEFLERLLSFRPQQANFRCLKCGYETNAAVQAALTIARKYLFELEHPPKKGEKDRRLKWQAWYQEKLRTVWK</sequence>